<dbReference type="EMBL" id="JADBEM010000001">
    <property type="protein sequence ID" value="MBE1609542.1"/>
    <property type="molecule type" value="Genomic_DNA"/>
</dbReference>
<proteinExistence type="predicted"/>
<dbReference type="Gene3D" id="3.40.50.11440">
    <property type="match status" value="1"/>
</dbReference>
<dbReference type="InterPro" id="IPR043166">
    <property type="entry name" value="LarA-like_C"/>
</dbReference>
<dbReference type="Pfam" id="PF09861">
    <property type="entry name" value="Lar_N"/>
    <property type="match status" value="1"/>
</dbReference>
<sequence>MSADLIGGPGRTVTAEQARRFVLESLSDVPLDGRSLCVVVPDSTRSCPLPELLAAVHAAVHGRVSRLTVLVALGTHPAMDEAALATHLGYAEGRLAQTYPDTVVANHEWWVPEALVSLGEIPAEEIAELTQGRFEEPVVVRVNRHVVEHDVVLVLGPVFPHEVVGFSGGNKYFFPGVAGREIIDLSHWLGALISNVEIIGTPGVTPVRAVIDRAAALIPAERLCFALVVGSGTKDLHAVAFGTPEEAWAASAQVSAQTHVRYLDRPVRRVLSLVSDRYDEMWTASKGMYKVEPIVADGGEVVLYAPHVDEVSRTHGALIEKIGYHCRDYFTGQWERFSDVSRSVIAHSTHVRGAGTYDPEHGERCRITVTLATGLDEARTRALGLEYLDPDLVDEEEWARDPDTLVVPNAGEVLFRLRG</sequence>
<dbReference type="PANTHER" id="PTHR33171:SF17">
    <property type="entry name" value="LARA-LIKE N-TERMINAL DOMAIN-CONTAINING PROTEIN"/>
    <property type="match status" value="1"/>
</dbReference>
<gene>
    <name evidence="2" type="ORF">HEB94_006390</name>
</gene>
<dbReference type="PANTHER" id="PTHR33171">
    <property type="entry name" value="LAR_N DOMAIN-CONTAINING PROTEIN"/>
    <property type="match status" value="1"/>
</dbReference>
<accession>A0A927RAY5</accession>
<dbReference type="AlphaFoldDB" id="A0A927RAY5"/>
<evidence type="ECO:0000313" key="2">
    <source>
        <dbReference type="EMBL" id="MBE1609542.1"/>
    </source>
</evidence>
<dbReference type="InterPro" id="IPR048068">
    <property type="entry name" value="LarA-like"/>
</dbReference>
<dbReference type="InterPro" id="IPR018657">
    <property type="entry name" value="LarA-like_N"/>
</dbReference>
<dbReference type="Gene3D" id="3.90.226.30">
    <property type="match status" value="1"/>
</dbReference>
<dbReference type="Proteomes" id="UP000638648">
    <property type="component" value="Unassembled WGS sequence"/>
</dbReference>
<evidence type="ECO:0000313" key="3">
    <source>
        <dbReference type="Proteomes" id="UP000638648"/>
    </source>
</evidence>
<comment type="caution">
    <text evidence="2">The sequence shown here is derived from an EMBL/GenBank/DDBJ whole genome shotgun (WGS) entry which is preliminary data.</text>
</comment>
<keyword evidence="3" id="KW-1185">Reference proteome</keyword>
<evidence type="ECO:0000259" key="1">
    <source>
        <dbReference type="Pfam" id="PF09861"/>
    </source>
</evidence>
<protein>
    <submittedName>
        <fullName evidence="2">Nickel-dependent lactate racemase</fullName>
    </submittedName>
</protein>
<organism evidence="2 3">
    <name type="scientific">Actinopolymorpha pittospori</name>
    <dbReference type="NCBI Taxonomy" id="648752"/>
    <lineage>
        <taxon>Bacteria</taxon>
        <taxon>Bacillati</taxon>
        <taxon>Actinomycetota</taxon>
        <taxon>Actinomycetes</taxon>
        <taxon>Propionibacteriales</taxon>
        <taxon>Actinopolymorphaceae</taxon>
        <taxon>Actinopolymorpha</taxon>
    </lineage>
</organism>
<dbReference type="GO" id="GO:0050043">
    <property type="term" value="F:lactate racemase activity"/>
    <property type="evidence" value="ECO:0007669"/>
    <property type="project" value="InterPro"/>
</dbReference>
<name>A0A927RAY5_9ACTN</name>
<reference evidence="2" key="1">
    <citation type="submission" date="2020-10" db="EMBL/GenBank/DDBJ databases">
        <title>Sequencing the genomes of 1000 actinobacteria strains.</title>
        <authorList>
            <person name="Klenk H.-P."/>
        </authorList>
    </citation>
    <scope>NUCLEOTIDE SEQUENCE</scope>
    <source>
        <strain evidence="2">DSM 45354</strain>
    </source>
</reference>
<feature type="domain" description="LarA-like N-terminal" evidence="1">
    <location>
        <begin position="25"/>
        <end position="191"/>
    </location>
</feature>
<dbReference type="RefSeq" id="WP_337918060.1">
    <property type="nucleotide sequence ID" value="NZ_BAABJL010000201.1"/>
</dbReference>